<feature type="region of interest" description="Disordered" evidence="1">
    <location>
        <begin position="1"/>
        <end position="20"/>
    </location>
</feature>
<dbReference type="AlphaFoldDB" id="A0A1I8ADX6"/>
<protein>
    <submittedName>
        <fullName evidence="3">Reverse transcriptase domain-containing protein</fullName>
    </submittedName>
</protein>
<feature type="compositionally biased region" description="Basic and acidic residues" evidence="1">
    <location>
        <begin position="11"/>
        <end position="20"/>
    </location>
</feature>
<proteinExistence type="predicted"/>
<dbReference type="Proteomes" id="UP000095287">
    <property type="component" value="Unplaced"/>
</dbReference>
<accession>A0A1I8ADX6</accession>
<sequence>MTRGSLVPSDTNDKEKNTCEKKDMSSFGIEYQMKSTKDRTAEYGTETVLTIKTEGAILNETRGVYDRNRPKTTKVQATPCDVIYTLFDSVRAAKMFPKE</sequence>
<evidence type="ECO:0000313" key="2">
    <source>
        <dbReference type="Proteomes" id="UP000095287"/>
    </source>
</evidence>
<reference evidence="3" key="1">
    <citation type="submission" date="2016-11" db="UniProtKB">
        <authorList>
            <consortium name="WormBaseParasite"/>
        </authorList>
    </citation>
    <scope>IDENTIFICATION</scope>
</reference>
<evidence type="ECO:0000256" key="1">
    <source>
        <dbReference type="SAM" id="MobiDB-lite"/>
    </source>
</evidence>
<keyword evidence="2" id="KW-1185">Reference proteome</keyword>
<dbReference type="WBParaSite" id="L893_g479.t1">
    <property type="protein sequence ID" value="L893_g479.t1"/>
    <property type="gene ID" value="L893_g479"/>
</dbReference>
<name>A0A1I8ADX6_9BILA</name>
<organism evidence="2 3">
    <name type="scientific">Steinernema glaseri</name>
    <dbReference type="NCBI Taxonomy" id="37863"/>
    <lineage>
        <taxon>Eukaryota</taxon>
        <taxon>Metazoa</taxon>
        <taxon>Ecdysozoa</taxon>
        <taxon>Nematoda</taxon>
        <taxon>Chromadorea</taxon>
        <taxon>Rhabditida</taxon>
        <taxon>Tylenchina</taxon>
        <taxon>Panagrolaimomorpha</taxon>
        <taxon>Strongyloidoidea</taxon>
        <taxon>Steinernematidae</taxon>
        <taxon>Steinernema</taxon>
    </lineage>
</organism>
<evidence type="ECO:0000313" key="3">
    <source>
        <dbReference type="WBParaSite" id="L893_g479.t1"/>
    </source>
</evidence>